<reference evidence="1 2" key="1">
    <citation type="submission" date="2015-03" db="EMBL/GenBank/DDBJ databases">
        <title>RNA-seq based gene annotation and comparative genomics of four Zymoseptoria species reveal species-specific pathogenicity related genes and transposable element activity.</title>
        <authorList>
            <person name="Grandaubert J."/>
            <person name="Bhattacharyya A."/>
            <person name="Stukenbrock E.H."/>
        </authorList>
    </citation>
    <scope>NUCLEOTIDE SEQUENCE [LARGE SCALE GENOMIC DNA]</scope>
    <source>
        <strain evidence="1 2">Zb18110</strain>
    </source>
</reference>
<comment type="caution">
    <text evidence="1">The sequence shown here is derived from an EMBL/GenBank/DDBJ whole genome shotgun (WGS) entry which is preliminary data.</text>
</comment>
<dbReference type="Proteomes" id="UP000033647">
    <property type="component" value="Unassembled WGS sequence"/>
</dbReference>
<name>A0A0F4G7S5_9PEZI</name>
<evidence type="ECO:0008006" key="3">
    <source>
        <dbReference type="Google" id="ProtNLM"/>
    </source>
</evidence>
<gene>
    <name evidence="1" type="ORF">TI39_contig4429g00003</name>
</gene>
<dbReference type="AlphaFoldDB" id="A0A0F4G7S5"/>
<sequence length="192" mass="21363">MNAPPAYIPPLTGPSNFSLWRLQMKELLQPRGLQPYVDGTMPCPYRPAGLHNATFEKTMDYSLWAKADGRAKEVLIRHVHPSIATAAGRMPSARLTMVLLELYCTNALQDEAGLRFGNSVNPLDVLRQRGEAVKEGKKEPWPGVELVAIREGRKWVSKPVGEVVGEKELSLQIYEAGSLHGKQETLAEEMEE</sequence>
<protein>
    <recommendedName>
        <fullName evidence="3">DUF4219 domain-containing protein</fullName>
    </recommendedName>
</protein>
<dbReference type="OrthoDB" id="10275459at2759"/>
<proteinExistence type="predicted"/>
<keyword evidence="2" id="KW-1185">Reference proteome</keyword>
<evidence type="ECO:0000313" key="2">
    <source>
        <dbReference type="Proteomes" id="UP000033647"/>
    </source>
</evidence>
<organism evidence="1 2">
    <name type="scientific">Zymoseptoria brevis</name>
    <dbReference type="NCBI Taxonomy" id="1047168"/>
    <lineage>
        <taxon>Eukaryota</taxon>
        <taxon>Fungi</taxon>
        <taxon>Dikarya</taxon>
        <taxon>Ascomycota</taxon>
        <taxon>Pezizomycotina</taxon>
        <taxon>Dothideomycetes</taxon>
        <taxon>Dothideomycetidae</taxon>
        <taxon>Mycosphaerellales</taxon>
        <taxon>Mycosphaerellaceae</taxon>
        <taxon>Zymoseptoria</taxon>
    </lineage>
</organism>
<dbReference type="EMBL" id="LAFY01004388">
    <property type="protein sequence ID" value="KJX93052.1"/>
    <property type="molecule type" value="Genomic_DNA"/>
</dbReference>
<accession>A0A0F4G7S5</accession>
<evidence type="ECO:0000313" key="1">
    <source>
        <dbReference type="EMBL" id="KJX93052.1"/>
    </source>
</evidence>